<evidence type="ECO:0000256" key="3">
    <source>
        <dbReference type="ARBA" id="ARBA00022670"/>
    </source>
</evidence>
<keyword evidence="2 8" id="KW-0121">Carboxypeptidase</keyword>
<evidence type="ECO:0000256" key="2">
    <source>
        <dbReference type="ARBA" id="ARBA00022645"/>
    </source>
</evidence>
<dbReference type="OMA" id="SELWTNE"/>
<gene>
    <name evidence="8" type="ORF">HannXRQ_Chr10g0298521</name>
    <name evidence="7" type="ORF">HanXRQr2_Chr10g0435951</name>
</gene>
<accession>A0A251TJZ6</accession>
<reference evidence="7 9" key="1">
    <citation type="journal article" date="2017" name="Nature">
        <title>The sunflower genome provides insights into oil metabolism, flowering and Asterid evolution.</title>
        <authorList>
            <person name="Badouin H."/>
            <person name="Gouzy J."/>
            <person name="Grassa C.J."/>
            <person name="Murat F."/>
            <person name="Staton S.E."/>
            <person name="Cottret L."/>
            <person name="Lelandais-Briere C."/>
            <person name="Owens G.L."/>
            <person name="Carrere S."/>
            <person name="Mayjonade B."/>
            <person name="Legrand L."/>
            <person name="Gill N."/>
            <person name="Kane N.C."/>
            <person name="Bowers J.E."/>
            <person name="Hubner S."/>
            <person name="Bellec A."/>
            <person name="Berard A."/>
            <person name="Berges H."/>
            <person name="Blanchet N."/>
            <person name="Boniface M.C."/>
            <person name="Brunel D."/>
            <person name="Catrice O."/>
            <person name="Chaidir N."/>
            <person name="Claudel C."/>
            <person name="Donnadieu C."/>
            <person name="Faraut T."/>
            <person name="Fievet G."/>
            <person name="Helmstetter N."/>
            <person name="King M."/>
            <person name="Knapp S.J."/>
            <person name="Lai Z."/>
            <person name="Le Paslier M.C."/>
            <person name="Lippi Y."/>
            <person name="Lorenzon L."/>
            <person name="Mandel J.R."/>
            <person name="Marage G."/>
            <person name="Marchand G."/>
            <person name="Marquand E."/>
            <person name="Bret-Mestries E."/>
            <person name="Morien E."/>
            <person name="Nambeesan S."/>
            <person name="Nguyen T."/>
            <person name="Pegot-Espagnet P."/>
            <person name="Pouilly N."/>
            <person name="Raftis F."/>
            <person name="Sallet E."/>
            <person name="Schiex T."/>
            <person name="Thomas J."/>
            <person name="Vandecasteele C."/>
            <person name="Vares D."/>
            <person name="Vear F."/>
            <person name="Vautrin S."/>
            <person name="Crespi M."/>
            <person name="Mangin B."/>
            <person name="Burke J.M."/>
            <person name="Salse J."/>
            <person name="Munos S."/>
            <person name="Vincourt P."/>
            <person name="Rieseberg L.H."/>
            <person name="Langlade N.B."/>
        </authorList>
    </citation>
    <scope>NUCLEOTIDE SEQUENCE [LARGE SCALE GENOMIC DNA]</scope>
    <source>
        <strain evidence="9">cv. SF193</strain>
        <tissue evidence="7">Leaves</tissue>
    </source>
</reference>
<comment type="similarity">
    <text evidence="1">Belongs to the peptidase S10 family.</text>
</comment>
<proteinExistence type="inferred from homology"/>
<feature type="chain" id="PRO_5012445391" evidence="6">
    <location>
        <begin position="27"/>
        <end position="473"/>
    </location>
</feature>
<dbReference type="Proteomes" id="UP000215914">
    <property type="component" value="Chromosome 10"/>
</dbReference>
<dbReference type="PANTHER" id="PTHR11802">
    <property type="entry name" value="SERINE PROTEASE FAMILY S10 SERINE CARBOXYPEPTIDASE"/>
    <property type="match status" value="1"/>
</dbReference>
<keyword evidence="6" id="KW-0732">Signal</keyword>
<dbReference type="PRINTS" id="PR00724">
    <property type="entry name" value="CRBOXYPTASEC"/>
</dbReference>
<dbReference type="EMBL" id="MNCJ02000325">
    <property type="protein sequence ID" value="KAF5786040.1"/>
    <property type="molecule type" value="Genomic_DNA"/>
</dbReference>
<evidence type="ECO:0000256" key="4">
    <source>
        <dbReference type="ARBA" id="ARBA00022801"/>
    </source>
</evidence>
<evidence type="ECO:0000313" key="8">
    <source>
        <dbReference type="EMBL" id="OTG11420.1"/>
    </source>
</evidence>
<organism evidence="8 9">
    <name type="scientific">Helianthus annuus</name>
    <name type="common">Common sunflower</name>
    <dbReference type="NCBI Taxonomy" id="4232"/>
    <lineage>
        <taxon>Eukaryota</taxon>
        <taxon>Viridiplantae</taxon>
        <taxon>Streptophyta</taxon>
        <taxon>Embryophyta</taxon>
        <taxon>Tracheophyta</taxon>
        <taxon>Spermatophyta</taxon>
        <taxon>Magnoliopsida</taxon>
        <taxon>eudicotyledons</taxon>
        <taxon>Gunneridae</taxon>
        <taxon>Pentapetalae</taxon>
        <taxon>asterids</taxon>
        <taxon>campanulids</taxon>
        <taxon>Asterales</taxon>
        <taxon>Asteraceae</taxon>
        <taxon>Asteroideae</taxon>
        <taxon>Heliantheae alliance</taxon>
        <taxon>Heliantheae</taxon>
        <taxon>Helianthus</taxon>
    </lineage>
</organism>
<dbReference type="InterPro" id="IPR029058">
    <property type="entry name" value="AB_hydrolase_fold"/>
</dbReference>
<dbReference type="Pfam" id="PF00450">
    <property type="entry name" value="Peptidase_S10"/>
    <property type="match status" value="1"/>
</dbReference>
<evidence type="ECO:0000256" key="1">
    <source>
        <dbReference type="ARBA" id="ARBA00009431"/>
    </source>
</evidence>
<evidence type="ECO:0000313" key="9">
    <source>
        <dbReference type="Proteomes" id="UP000215914"/>
    </source>
</evidence>
<reference evidence="7" key="3">
    <citation type="submission" date="2020-06" db="EMBL/GenBank/DDBJ databases">
        <title>Helianthus annuus Genome sequencing and assembly Release 2.</title>
        <authorList>
            <person name="Gouzy J."/>
            <person name="Langlade N."/>
            <person name="Munos S."/>
        </authorList>
    </citation>
    <scope>NUCLEOTIDE SEQUENCE</scope>
    <source>
        <tissue evidence="7">Leaves</tissue>
    </source>
</reference>
<protein>
    <submittedName>
        <fullName evidence="7 8">Peptidase S10, serine carboxypeptidase, alpha/Beta hydrolase</fullName>
    </submittedName>
</protein>
<dbReference type="PROSITE" id="PS00560">
    <property type="entry name" value="CARBOXYPEPT_SER_HIS"/>
    <property type="match status" value="1"/>
</dbReference>
<dbReference type="InterPro" id="IPR001563">
    <property type="entry name" value="Peptidase_S10"/>
</dbReference>
<dbReference type="GO" id="GO:0019748">
    <property type="term" value="P:secondary metabolic process"/>
    <property type="evidence" value="ECO:0000318"/>
    <property type="project" value="GO_Central"/>
</dbReference>
<keyword evidence="4 8" id="KW-0378">Hydrolase</keyword>
<dbReference type="InterPro" id="IPR033124">
    <property type="entry name" value="Ser_caboxypep_his_AS"/>
</dbReference>
<feature type="signal peptide" evidence="6">
    <location>
        <begin position="1"/>
        <end position="26"/>
    </location>
</feature>
<dbReference type="EMBL" id="CM007899">
    <property type="protein sequence ID" value="OTG11420.1"/>
    <property type="molecule type" value="Genomic_DNA"/>
</dbReference>
<keyword evidence="3" id="KW-0645">Protease</keyword>
<keyword evidence="9" id="KW-1185">Reference proteome</keyword>
<dbReference type="SUPFAM" id="SSF53474">
    <property type="entry name" value="alpha/beta-Hydrolases"/>
    <property type="match status" value="1"/>
</dbReference>
<evidence type="ECO:0000256" key="5">
    <source>
        <dbReference type="ARBA" id="ARBA00023180"/>
    </source>
</evidence>
<dbReference type="GO" id="GO:0004185">
    <property type="term" value="F:serine-type carboxypeptidase activity"/>
    <property type="evidence" value="ECO:0007669"/>
    <property type="project" value="InterPro"/>
</dbReference>
<dbReference type="Gramene" id="mRNA:HanXRQr2_Chr10g0435951">
    <property type="protein sequence ID" value="mRNA:HanXRQr2_Chr10g0435951"/>
    <property type="gene ID" value="HanXRQr2_Chr10g0435951"/>
</dbReference>
<dbReference type="Gene3D" id="3.40.50.1820">
    <property type="entry name" value="alpha/beta hydrolase"/>
    <property type="match status" value="1"/>
</dbReference>
<evidence type="ECO:0000256" key="6">
    <source>
        <dbReference type="SAM" id="SignalP"/>
    </source>
</evidence>
<sequence length="473" mass="53246">MGQKMKLLVSPLLLMILVLTTSSSNSQSIIKTLPGYHGDLPFKLETGYVGVGENEEVELFYYFAESQRNPEEDPIIFNMPGGPGYSGLYSFAYGREGPLSFNDEHGLDNITFTLNPNSWTKVANMIFLDIPAGVGFSYAKTTQGWLSSDSVMASHASAFIRKFLINHPMFLNNPLYIAGISYMGLINPLVTLQLYEGNERGDQPWLNIQGYILCGPLTDKFRDFNSRFEFAHRMALISDDIYKLGTENCNGNYINTHTSNSLCAHSLQRYEECTSQINLDNILLPPCNESNPMPYCTEYSDRALHSWGNNEVVQRALNIHMGTIGTWYLHNSTMHYAEGKNDTFCYSYDIFSSFSHHKKLVAKGCQALVFSGDHDMAFPYVGVEQWIALLNISVETPWAPFFIKGYGYVGGYETKYAQKDFSLTFATVRGAGHSVPVYKPEESFDVVSRWLTSQNYSRSSRMQEGRAIYAAST</sequence>
<dbReference type="InParanoid" id="A0A251TJZ6"/>
<name>A0A251TJZ6_HELAN</name>
<dbReference type="GO" id="GO:0016747">
    <property type="term" value="F:acyltransferase activity, transferring groups other than amino-acyl groups"/>
    <property type="evidence" value="ECO:0000318"/>
    <property type="project" value="GO_Central"/>
</dbReference>
<evidence type="ECO:0000313" key="7">
    <source>
        <dbReference type="EMBL" id="KAF5786040.1"/>
    </source>
</evidence>
<reference evidence="8" key="2">
    <citation type="submission" date="2017-02" db="EMBL/GenBank/DDBJ databases">
        <title>Sunflower complete genome.</title>
        <authorList>
            <person name="Langlade N."/>
            <person name="Munos S."/>
        </authorList>
    </citation>
    <scope>NUCLEOTIDE SEQUENCE [LARGE SCALE GENOMIC DNA]</scope>
    <source>
        <tissue evidence="8">Leaves</tissue>
    </source>
</reference>
<dbReference type="GO" id="GO:0006508">
    <property type="term" value="P:proteolysis"/>
    <property type="evidence" value="ECO:0007669"/>
    <property type="project" value="UniProtKB-KW"/>
</dbReference>
<dbReference type="AlphaFoldDB" id="A0A251TJZ6"/>
<dbReference type="Gene3D" id="3.40.50.12670">
    <property type="match status" value="1"/>
</dbReference>
<dbReference type="PANTHER" id="PTHR11802:SF385">
    <property type="entry name" value="SINAPOYLGLUCOSE--SINAPOYLGLUCOSE O-SINAPOYLTRANSFERASE"/>
    <property type="match status" value="1"/>
</dbReference>
<dbReference type="OrthoDB" id="443318at2759"/>
<keyword evidence="5" id="KW-0325">Glycoprotein</keyword>
<dbReference type="STRING" id="4232.A0A251TJZ6"/>